<evidence type="ECO:0000313" key="3">
    <source>
        <dbReference type="Proteomes" id="UP000218811"/>
    </source>
</evidence>
<evidence type="ECO:0000256" key="1">
    <source>
        <dbReference type="SAM" id="MobiDB-lite"/>
    </source>
</evidence>
<gene>
    <name evidence="2" type="ORF">WOLCODRAFT_153322</name>
</gene>
<dbReference type="Proteomes" id="UP000218811">
    <property type="component" value="Unassembled WGS sequence"/>
</dbReference>
<evidence type="ECO:0000313" key="2">
    <source>
        <dbReference type="EMBL" id="PCH43270.1"/>
    </source>
</evidence>
<protein>
    <submittedName>
        <fullName evidence="2">Uncharacterized protein</fullName>
    </submittedName>
</protein>
<organism evidence="2 3">
    <name type="scientific">Wolfiporia cocos (strain MD-104)</name>
    <name type="common">Brown rot fungus</name>
    <dbReference type="NCBI Taxonomy" id="742152"/>
    <lineage>
        <taxon>Eukaryota</taxon>
        <taxon>Fungi</taxon>
        <taxon>Dikarya</taxon>
        <taxon>Basidiomycota</taxon>
        <taxon>Agaricomycotina</taxon>
        <taxon>Agaricomycetes</taxon>
        <taxon>Polyporales</taxon>
        <taxon>Phaeolaceae</taxon>
        <taxon>Wolfiporia</taxon>
    </lineage>
</organism>
<dbReference type="EMBL" id="KB468135">
    <property type="protein sequence ID" value="PCH43270.1"/>
    <property type="molecule type" value="Genomic_DNA"/>
</dbReference>
<feature type="region of interest" description="Disordered" evidence="1">
    <location>
        <begin position="44"/>
        <end position="72"/>
    </location>
</feature>
<accession>A0A2H3JM44</accession>
<keyword evidence="3" id="KW-1185">Reference proteome</keyword>
<proteinExistence type="predicted"/>
<sequence length="550" mass="58080">MHESELASVLGIRRPADPQSAVSVQHNDVGQEVFLIAAPECSAQHAPPKGKSAITVSIDDEDDDPRPDPRAMGYSLSDWQCSSSIDSGSSFLDLSWDSFDDNSVLLTPSTPLLALGPIDSHDDEWYATTDGLITSPDNGPAPLFVGFPNSPFLLNGVSSPDVLLFDLNTAASLPSSPELRQVPPSIGTPFSPLLLSEMPLVNLSITARVPPTPHLIPLSSVCPISPLTLPGIILPHHMSIGSNGEESMQLSFFMASTGTLATGTNLLQVDGLPMTSASASPMLSPFETDDSMFPMVIPAPVPLGTLPGESMNIESTISSPAMASAESAPPALLFMSTPQPPVGSLSSLTLPSTLSVADLDLAASASTDDHVLVAPVLAPIPLPDTLEGVDLEEQLPAYSEMAEMPAFVDFSEPPTYSEAMNVMEIVDIADVPPAPVLGTAELPVAGTSENMPMSPASPVWASYLPIHEAYDAWLPYRSPRPTPRGSWTRGQQQHPRFFRPSADERGVDLISKASAPVCDRIVAGEPAPRLSVTSFKLMTAPSPSSAMVQR</sequence>
<name>A0A2H3JM44_WOLCO</name>
<dbReference type="AlphaFoldDB" id="A0A2H3JM44"/>
<reference evidence="2 3" key="1">
    <citation type="journal article" date="2012" name="Science">
        <title>The Paleozoic origin of enzymatic lignin decomposition reconstructed from 31 fungal genomes.</title>
        <authorList>
            <person name="Floudas D."/>
            <person name="Binder M."/>
            <person name="Riley R."/>
            <person name="Barry K."/>
            <person name="Blanchette R.A."/>
            <person name="Henrissat B."/>
            <person name="Martinez A.T."/>
            <person name="Otillar R."/>
            <person name="Spatafora J.W."/>
            <person name="Yadav J.S."/>
            <person name="Aerts A."/>
            <person name="Benoit I."/>
            <person name="Boyd A."/>
            <person name="Carlson A."/>
            <person name="Copeland A."/>
            <person name="Coutinho P.M."/>
            <person name="de Vries R.P."/>
            <person name="Ferreira P."/>
            <person name="Findley K."/>
            <person name="Foster B."/>
            <person name="Gaskell J."/>
            <person name="Glotzer D."/>
            <person name="Gorecki P."/>
            <person name="Heitman J."/>
            <person name="Hesse C."/>
            <person name="Hori C."/>
            <person name="Igarashi K."/>
            <person name="Jurgens J.A."/>
            <person name="Kallen N."/>
            <person name="Kersten P."/>
            <person name="Kohler A."/>
            <person name="Kuees U."/>
            <person name="Kumar T.K.A."/>
            <person name="Kuo A."/>
            <person name="LaButti K."/>
            <person name="Larrondo L.F."/>
            <person name="Lindquist E."/>
            <person name="Ling A."/>
            <person name="Lombard V."/>
            <person name="Lucas S."/>
            <person name="Lundell T."/>
            <person name="Martin R."/>
            <person name="McLaughlin D.J."/>
            <person name="Morgenstern I."/>
            <person name="Morin E."/>
            <person name="Murat C."/>
            <person name="Nagy L.G."/>
            <person name="Nolan M."/>
            <person name="Ohm R.A."/>
            <person name="Patyshakuliyeva A."/>
            <person name="Rokas A."/>
            <person name="Ruiz-Duenas F.J."/>
            <person name="Sabat G."/>
            <person name="Salamov A."/>
            <person name="Samejima M."/>
            <person name="Schmutz J."/>
            <person name="Slot J.C."/>
            <person name="St John F."/>
            <person name="Stenlid J."/>
            <person name="Sun H."/>
            <person name="Sun S."/>
            <person name="Syed K."/>
            <person name="Tsang A."/>
            <person name="Wiebenga A."/>
            <person name="Young D."/>
            <person name="Pisabarro A."/>
            <person name="Eastwood D.C."/>
            <person name="Martin F."/>
            <person name="Cullen D."/>
            <person name="Grigoriev I.V."/>
            <person name="Hibbett D.S."/>
        </authorList>
    </citation>
    <scope>NUCLEOTIDE SEQUENCE [LARGE SCALE GENOMIC DNA]</scope>
    <source>
        <strain evidence="2 3">MD-104</strain>
    </source>
</reference>